<feature type="compositionally biased region" description="Low complexity" evidence="1">
    <location>
        <begin position="140"/>
        <end position="176"/>
    </location>
</feature>
<evidence type="ECO:0000313" key="4">
    <source>
        <dbReference type="Proteomes" id="UP001055712"/>
    </source>
</evidence>
<evidence type="ECO:0000313" key="3">
    <source>
        <dbReference type="EMBL" id="KAI3425768.1"/>
    </source>
</evidence>
<organism evidence="3 4">
    <name type="scientific">Chlorella vulgaris</name>
    <name type="common">Green alga</name>
    <dbReference type="NCBI Taxonomy" id="3077"/>
    <lineage>
        <taxon>Eukaryota</taxon>
        <taxon>Viridiplantae</taxon>
        <taxon>Chlorophyta</taxon>
        <taxon>core chlorophytes</taxon>
        <taxon>Trebouxiophyceae</taxon>
        <taxon>Chlorellales</taxon>
        <taxon>Chlorellaceae</taxon>
        <taxon>Chlorella clade</taxon>
        <taxon>Chlorella</taxon>
    </lineage>
</organism>
<reference evidence="3" key="2">
    <citation type="submission" date="2020-11" db="EMBL/GenBank/DDBJ databases">
        <authorList>
            <person name="Cecchin M."/>
            <person name="Marcolungo L."/>
            <person name="Rossato M."/>
            <person name="Girolomoni L."/>
            <person name="Cosentino E."/>
            <person name="Cuine S."/>
            <person name="Li-Beisson Y."/>
            <person name="Delledonne M."/>
            <person name="Ballottari M."/>
        </authorList>
    </citation>
    <scope>NUCLEOTIDE SEQUENCE</scope>
    <source>
        <strain evidence="3">211/11P</strain>
        <tissue evidence="3">Whole cell</tissue>
    </source>
</reference>
<feature type="chain" id="PRO_5039238666" evidence="2">
    <location>
        <begin position="18"/>
        <end position="286"/>
    </location>
</feature>
<dbReference type="Proteomes" id="UP001055712">
    <property type="component" value="Unassembled WGS sequence"/>
</dbReference>
<feature type="compositionally biased region" description="Gly residues" evidence="1">
    <location>
        <begin position="52"/>
        <end position="63"/>
    </location>
</feature>
<comment type="caution">
    <text evidence="3">The sequence shown here is derived from an EMBL/GenBank/DDBJ whole genome shotgun (WGS) entry which is preliminary data.</text>
</comment>
<feature type="signal peptide" evidence="2">
    <location>
        <begin position="1"/>
        <end position="17"/>
    </location>
</feature>
<feature type="region of interest" description="Disordered" evidence="1">
    <location>
        <begin position="44"/>
        <end position="209"/>
    </location>
</feature>
<evidence type="ECO:0000256" key="1">
    <source>
        <dbReference type="SAM" id="MobiDB-lite"/>
    </source>
</evidence>
<evidence type="ECO:0000256" key="2">
    <source>
        <dbReference type="SAM" id="SignalP"/>
    </source>
</evidence>
<dbReference type="EMBL" id="SIDB01000011">
    <property type="protein sequence ID" value="KAI3425768.1"/>
    <property type="molecule type" value="Genomic_DNA"/>
</dbReference>
<protein>
    <submittedName>
        <fullName evidence="3">Uncharacterized protein</fullName>
    </submittedName>
</protein>
<name>A0A9D4THG6_CHLVU</name>
<feature type="compositionally biased region" description="Low complexity" evidence="1">
    <location>
        <begin position="64"/>
        <end position="75"/>
    </location>
</feature>
<feature type="compositionally biased region" description="Low complexity" evidence="1">
    <location>
        <begin position="83"/>
        <end position="97"/>
    </location>
</feature>
<accession>A0A9D4THG6</accession>
<sequence length="286" mass="28688">MLLAAIFACSAAILVEGLKASRKRRYSELEQPAVPAVALELECDGSELTSDSGGGSGGTGSGTSGTPSGGKPSSSPKRRRLTRSGGSPRQRSPSRQGVCAASRLPSALLETSDHGLPAPQPSTASGSRSSPSTIDDEKGATPACAATPASTPTTSDTSRSGTSNSGTTTGTTSTSDSDIDRDIGGGGGDSADGRAEPAPQSPAGVIASLPPHISKGVLAHMPAPERVELALDMEAAGVGGPGWAEKMEEVEEGELESGAQPKHTCAAPPQEVVVLLTDNDYSREGL</sequence>
<dbReference type="AlphaFoldDB" id="A0A9D4THG6"/>
<proteinExistence type="predicted"/>
<reference evidence="3" key="1">
    <citation type="journal article" date="2019" name="Plant J.">
        <title>Chlorella vulgaris genome assembly and annotation reveals the molecular basis for metabolic acclimation to high light conditions.</title>
        <authorList>
            <person name="Cecchin M."/>
            <person name="Marcolungo L."/>
            <person name="Rossato M."/>
            <person name="Girolomoni L."/>
            <person name="Cosentino E."/>
            <person name="Cuine S."/>
            <person name="Li-Beisson Y."/>
            <person name="Delledonne M."/>
            <person name="Ballottari M."/>
        </authorList>
    </citation>
    <scope>NUCLEOTIDE SEQUENCE</scope>
    <source>
        <strain evidence="3">211/11P</strain>
    </source>
</reference>
<feature type="compositionally biased region" description="Low complexity" evidence="1">
    <location>
        <begin position="121"/>
        <end position="132"/>
    </location>
</feature>
<keyword evidence="2" id="KW-0732">Signal</keyword>
<gene>
    <name evidence="3" type="ORF">D9Q98_007743</name>
</gene>
<keyword evidence="4" id="KW-1185">Reference proteome</keyword>